<sequence precursor="true">MKRFGFALISLLCIVAVSPAGLVSLSGVDLLTDYDAGTGVLAINDTAAVTIEESTSIQTTVTGADIQLSTTLSADNSVGGMASGLFTGGSLSFVDSSGSTLLEGTINQIAIGEVFDGMGLLAGTGDFQVTGGSLASEFPDALGEIVQLSFNVSPTTISDYTTDFSARTNLSLMPVPEPATIAMLGLGGLALLRRKKSA</sequence>
<dbReference type="EMBL" id="CP019791">
    <property type="protein sequence ID" value="AQT68041.1"/>
    <property type="molecule type" value="Genomic_DNA"/>
</dbReference>
<dbReference type="InterPro" id="IPR013424">
    <property type="entry name" value="Ice-binding_C"/>
</dbReference>
<dbReference type="NCBIfam" id="TIGR02595">
    <property type="entry name" value="PEP_CTERM"/>
    <property type="match status" value="1"/>
</dbReference>
<feature type="signal peptide" evidence="1">
    <location>
        <begin position="1"/>
        <end position="22"/>
    </location>
</feature>
<keyword evidence="4" id="KW-1185">Reference proteome</keyword>
<name>A0A1U9NJE6_9BACT</name>
<evidence type="ECO:0000259" key="2">
    <source>
        <dbReference type="Pfam" id="PF07589"/>
    </source>
</evidence>
<protein>
    <submittedName>
        <fullName evidence="3">PEP-CTERM protein-sorting domain-containing protein</fullName>
    </submittedName>
</protein>
<evidence type="ECO:0000313" key="4">
    <source>
        <dbReference type="Proteomes" id="UP000189674"/>
    </source>
</evidence>
<accession>A0A1U9NJE6</accession>
<proteinExistence type="predicted"/>
<dbReference type="RefSeq" id="WP_146660723.1">
    <property type="nucleotide sequence ID" value="NZ_CP019791.1"/>
</dbReference>
<reference evidence="4" key="1">
    <citation type="submission" date="2017-02" db="EMBL/GenBank/DDBJ databases">
        <title>Comparative genomics and description of representatives of a novel lineage of planctomycetes thriving in anoxic sediments.</title>
        <authorList>
            <person name="Spring S."/>
            <person name="Bunk B."/>
            <person name="Sproer C."/>
        </authorList>
    </citation>
    <scope>NUCLEOTIDE SEQUENCE [LARGE SCALE GENOMIC DNA]</scope>
    <source>
        <strain evidence="4">ST-NAGAB-D1</strain>
    </source>
</reference>
<organism evidence="3 4">
    <name type="scientific">Anaerohalosphaera lusitana</name>
    <dbReference type="NCBI Taxonomy" id="1936003"/>
    <lineage>
        <taxon>Bacteria</taxon>
        <taxon>Pseudomonadati</taxon>
        <taxon>Planctomycetota</taxon>
        <taxon>Phycisphaerae</taxon>
        <taxon>Sedimentisphaerales</taxon>
        <taxon>Anaerohalosphaeraceae</taxon>
        <taxon>Anaerohalosphaera</taxon>
    </lineage>
</organism>
<dbReference type="Proteomes" id="UP000189674">
    <property type="component" value="Chromosome"/>
</dbReference>
<feature type="domain" description="Ice-binding protein C-terminal" evidence="2">
    <location>
        <begin position="174"/>
        <end position="195"/>
    </location>
</feature>
<dbReference type="AlphaFoldDB" id="A0A1U9NJE6"/>
<dbReference type="Pfam" id="PF07589">
    <property type="entry name" value="PEP-CTERM"/>
    <property type="match status" value="1"/>
</dbReference>
<feature type="chain" id="PRO_5012188763" evidence="1">
    <location>
        <begin position="23"/>
        <end position="198"/>
    </location>
</feature>
<keyword evidence="1" id="KW-0732">Signal</keyword>
<dbReference type="KEGG" id="alus:STSP2_01195"/>
<evidence type="ECO:0000313" key="3">
    <source>
        <dbReference type="EMBL" id="AQT68041.1"/>
    </source>
</evidence>
<evidence type="ECO:0000256" key="1">
    <source>
        <dbReference type="SAM" id="SignalP"/>
    </source>
</evidence>
<gene>
    <name evidence="3" type="ORF">STSP2_01195</name>
</gene>